<reference evidence="7 8" key="1">
    <citation type="journal article" date="2024" name="Nat. Commun.">
        <title>Phylogenomics reveals the evolutionary origins of lichenization in chlorophyte algae.</title>
        <authorList>
            <person name="Puginier C."/>
            <person name="Libourel C."/>
            <person name="Otte J."/>
            <person name="Skaloud P."/>
            <person name="Haon M."/>
            <person name="Grisel S."/>
            <person name="Petersen M."/>
            <person name="Berrin J.G."/>
            <person name="Delaux P.M."/>
            <person name="Dal Grande F."/>
            <person name="Keller J."/>
        </authorList>
    </citation>
    <scope>NUCLEOTIDE SEQUENCE [LARGE SCALE GENOMIC DNA]</scope>
    <source>
        <strain evidence="7 8">SAG 2145</strain>
    </source>
</reference>
<feature type="domain" description="Carbohydrate kinase PfkB" evidence="6">
    <location>
        <begin position="61"/>
        <end position="381"/>
    </location>
</feature>
<sequence>MGVALHAELGGRPVLGSSRSGFNCSHPPCWTYRPARCRYHRIRRSHRSIRCEQQTSSTSSRVVSLGEALFDCIADQKGKSREEVESWTPYPGGAPANVAAALGKLGLDVSFVSAIGKDDLAKQMLNLLESRNVDLSAVQRNDRPTRDVLVIRDLSGDREFCGFGVAETTEYADCFIQPDELPYDMIKGAAALVTGSLGLAYPTTAAAMRRAIDIAKEGPCQVLVDVNWRPVFWPDQAAAPGIIREYCERADILKLSDEEAELLYGIPRAEALQHADKVLAKATEAQGVLVTAGEGGCSYAFHSGKGSKEVFKGFIPILTVDVVETTGAGDAFLAGFLFGLVNAGGLDGLRQDPAKLKAAVEFATACGAFVTTKPGAIDAQPSQQEAEHLLKTARHA</sequence>
<dbReference type="PANTHER" id="PTHR43085">
    <property type="entry name" value="HEXOKINASE FAMILY MEMBER"/>
    <property type="match status" value="1"/>
</dbReference>
<organism evidence="7 8">
    <name type="scientific">Apatococcus lobatus</name>
    <dbReference type="NCBI Taxonomy" id="904363"/>
    <lineage>
        <taxon>Eukaryota</taxon>
        <taxon>Viridiplantae</taxon>
        <taxon>Chlorophyta</taxon>
        <taxon>core chlorophytes</taxon>
        <taxon>Trebouxiophyceae</taxon>
        <taxon>Chlorellales</taxon>
        <taxon>Chlorellaceae</taxon>
        <taxon>Apatococcus</taxon>
    </lineage>
</organism>
<evidence type="ECO:0000313" key="7">
    <source>
        <dbReference type="EMBL" id="KAK9826547.1"/>
    </source>
</evidence>
<dbReference type="SUPFAM" id="SSF53613">
    <property type="entry name" value="Ribokinase-like"/>
    <property type="match status" value="1"/>
</dbReference>
<dbReference type="InterPro" id="IPR002173">
    <property type="entry name" value="Carboh/pur_kinase_PfkB_CS"/>
</dbReference>
<keyword evidence="8" id="KW-1185">Reference proteome</keyword>
<keyword evidence="5" id="KW-0067">ATP-binding</keyword>
<dbReference type="Pfam" id="PF00294">
    <property type="entry name" value="PfkB"/>
    <property type="match status" value="1"/>
</dbReference>
<dbReference type="Proteomes" id="UP001438707">
    <property type="component" value="Unassembled WGS sequence"/>
</dbReference>
<comment type="caution">
    <text evidence="7">The sequence shown here is derived from an EMBL/GenBank/DDBJ whole genome shotgun (WGS) entry which is preliminary data.</text>
</comment>
<keyword evidence="2" id="KW-0808">Transferase</keyword>
<dbReference type="AlphaFoldDB" id="A0AAW1QZI0"/>
<dbReference type="Gene3D" id="3.40.1190.20">
    <property type="match status" value="1"/>
</dbReference>
<keyword evidence="4" id="KW-0418">Kinase</keyword>
<dbReference type="PANTHER" id="PTHR43085:SF1">
    <property type="entry name" value="PSEUDOURIDINE KINASE-RELATED"/>
    <property type="match status" value="1"/>
</dbReference>
<name>A0AAW1QZI0_9CHLO</name>
<dbReference type="GO" id="GO:0005524">
    <property type="term" value="F:ATP binding"/>
    <property type="evidence" value="ECO:0007669"/>
    <property type="project" value="UniProtKB-KW"/>
</dbReference>
<dbReference type="EMBL" id="JALJOS010000020">
    <property type="protein sequence ID" value="KAK9826547.1"/>
    <property type="molecule type" value="Genomic_DNA"/>
</dbReference>
<evidence type="ECO:0000256" key="3">
    <source>
        <dbReference type="ARBA" id="ARBA00022741"/>
    </source>
</evidence>
<proteinExistence type="inferred from homology"/>
<comment type="similarity">
    <text evidence="1">Belongs to the carbohydrate kinase PfkB family.</text>
</comment>
<dbReference type="GO" id="GO:0016301">
    <property type="term" value="F:kinase activity"/>
    <property type="evidence" value="ECO:0007669"/>
    <property type="project" value="UniProtKB-KW"/>
</dbReference>
<evidence type="ECO:0000313" key="8">
    <source>
        <dbReference type="Proteomes" id="UP001438707"/>
    </source>
</evidence>
<keyword evidence="3" id="KW-0547">Nucleotide-binding</keyword>
<evidence type="ECO:0000256" key="5">
    <source>
        <dbReference type="ARBA" id="ARBA00022840"/>
    </source>
</evidence>
<evidence type="ECO:0000256" key="4">
    <source>
        <dbReference type="ARBA" id="ARBA00022777"/>
    </source>
</evidence>
<gene>
    <name evidence="7" type="ORF">WJX74_001719</name>
</gene>
<dbReference type="PROSITE" id="PS00583">
    <property type="entry name" value="PFKB_KINASES_1"/>
    <property type="match status" value="1"/>
</dbReference>
<evidence type="ECO:0000256" key="2">
    <source>
        <dbReference type="ARBA" id="ARBA00022679"/>
    </source>
</evidence>
<evidence type="ECO:0000256" key="1">
    <source>
        <dbReference type="ARBA" id="ARBA00010688"/>
    </source>
</evidence>
<evidence type="ECO:0000259" key="6">
    <source>
        <dbReference type="Pfam" id="PF00294"/>
    </source>
</evidence>
<dbReference type="InterPro" id="IPR011611">
    <property type="entry name" value="PfkB_dom"/>
</dbReference>
<dbReference type="InterPro" id="IPR050306">
    <property type="entry name" value="PfkB_Carbo_kinase"/>
</dbReference>
<accession>A0AAW1QZI0</accession>
<protein>
    <recommendedName>
        <fullName evidence="6">Carbohydrate kinase PfkB domain-containing protein</fullName>
    </recommendedName>
</protein>
<dbReference type="InterPro" id="IPR029056">
    <property type="entry name" value="Ribokinase-like"/>
</dbReference>
<dbReference type="CDD" id="cd01167">
    <property type="entry name" value="bac_FRK"/>
    <property type="match status" value="1"/>
</dbReference>